<dbReference type="AlphaFoldDB" id="A0A914DTX7"/>
<keyword evidence="1" id="KW-1185">Reference proteome</keyword>
<sequence>MPKETLCRIVLLEEYVDDGPILVTQLQWYGLDPYTNVSEPKWHVEKMAKTCAPYVRQLEQNFVLERTDRYQLVLSTIKQLRLNFILPFIMC</sequence>
<dbReference type="Proteomes" id="UP000887540">
    <property type="component" value="Unplaced"/>
</dbReference>
<evidence type="ECO:0000313" key="2">
    <source>
        <dbReference type="WBParaSite" id="ACRNAN_scaffold3753.g12898.t1"/>
    </source>
</evidence>
<dbReference type="WBParaSite" id="ACRNAN_scaffold3753.g12898.t1">
    <property type="protein sequence ID" value="ACRNAN_scaffold3753.g12898.t1"/>
    <property type="gene ID" value="ACRNAN_scaffold3753.g12898"/>
</dbReference>
<organism evidence="1 2">
    <name type="scientific">Acrobeloides nanus</name>
    <dbReference type="NCBI Taxonomy" id="290746"/>
    <lineage>
        <taxon>Eukaryota</taxon>
        <taxon>Metazoa</taxon>
        <taxon>Ecdysozoa</taxon>
        <taxon>Nematoda</taxon>
        <taxon>Chromadorea</taxon>
        <taxon>Rhabditida</taxon>
        <taxon>Tylenchina</taxon>
        <taxon>Cephalobomorpha</taxon>
        <taxon>Cephaloboidea</taxon>
        <taxon>Cephalobidae</taxon>
        <taxon>Acrobeloides</taxon>
    </lineage>
</organism>
<proteinExistence type="predicted"/>
<accession>A0A914DTX7</accession>
<reference evidence="2" key="1">
    <citation type="submission" date="2022-11" db="UniProtKB">
        <authorList>
            <consortium name="WormBaseParasite"/>
        </authorList>
    </citation>
    <scope>IDENTIFICATION</scope>
</reference>
<name>A0A914DTX7_9BILA</name>
<evidence type="ECO:0000313" key="1">
    <source>
        <dbReference type="Proteomes" id="UP000887540"/>
    </source>
</evidence>
<protein>
    <submittedName>
        <fullName evidence="2">Uncharacterized protein</fullName>
    </submittedName>
</protein>